<reference evidence="3" key="1">
    <citation type="submission" date="2020-06" db="EMBL/GenBank/DDBJ databases">
        <authorList>
            <person name="Li T."/>
            <person name="Hu X."/>
            <person name="Zhang T."/>
            <person name="Song X."/>
            <person name="Zhang H."/>
            <person name="Dai N."/>
            <person name="Sheng W."/>
            <person name="Hou X."/>
            <person name="Wei L."/>
        </authorList>
    </citation>
    <scope>NUCLEOTIDE SEQUENCE</scope>
    <source>
        <strain evidence="3">G02</strain>
        <tissue evidence="3">Leaf</tissue>
    </source>
</reference>
<evidence type="ECO:0000256" key="1">
    <source>
        <dbReference type="SAM" id="MobiDB-lite"/>
    </source>
</evidence>
<dbReference type="EMBL" id="JACGWJ010000028">
    <property type="protein sequence ID" value="KAL0306542.1"/>
    <property type="molecule type" value="Genomic_DNA"/>
</dbReference>
<keyword evidence="2" id="KW-0472">Membrane</keyword>
<dbReference type="Pfam" id="PF11282">
    <property type="entry name" value="DUF3082"/>
    <property type="match status" value="1"/>
</dbReference>
<evidence type="ECO:0000256" key="2">
    <source>
        <dbReference type="SAM" id="Phobius"/>
    </source>
</evidence>
<dbReference type="InterPro" id="IPR021434">
    <property type="entry name" value="DUF3082"/>
</dbReference>
<protein>
    <submittedName>
        <fullName evidence="3">Uncharacterized protein</fullName>
    </submittedName>
</protein>
<proteinExistence type="predicted"/>
<dbReference type="GO" id="GO:0009535">
    <property type="term" value="C:chloroplast thylakoid membrane"/>
    <property type="evidence" value="ECO:0007669"/>
    <property type="project" value="TreeGrafter"/>
</dbReference>
<dbReference type="AlphaFoldDB" id="A0AAW2KHS8"/>
<reference evidence="3" key="2">
    <citation type="journal article" date="2024" name="Plant">
        <title>Genomic evolution and insights into agronomic trait innovations of Sesamum species.</title>
        <authorList>
            <person name="Miao H."/>
            <person name="Wang L."/>
            <person name="Qu L."/>
            <person name="Liu H."/>
            <person name="Sun Y."/>
            <person name="Le M."/>
            <person name="Wang Q."/>
            <person name="Wei S."/>
            <person name="Zheng Y."/>
            <person name="Lin W."/>
            <person name="Duan Y."/>
            <person name="Cao H."/>
            <person name="Xiong S."/>
            <person name="Wang X."/>
            <person name="Wei L."/>
            <person name="Li C."/>
            <person name="Ma Q."/>
            <person name="Ju M."/>
            <person name="Zhao R."/>
            <person name="Li G."/>
            <person name="Mu C."/>
            <person name="Tian Q."/>
            <person name="Mei H."/>
            <person name="Zhang T."/>
            <person name="Gao T."/>
            <person name="Zhang H."/>
        </authorList>
    </citation>
    <scope>NUCLEOTIDE SEQUENCE</scope>
    <source>
        <strain evidence="3">G02</strain>
    </source>
</reference>
<feature type="compositionally biased region" description="Low complexity" evidence="1">
    <location>
        <begin position="244"/>
        <end position="254"/>
    </location>
</feature>
<keyword evidence="2" id="KW-0812">Transmembrane</keyword>
<feature type="transmembrane region" description="Helical" evidence="2">
    <location>
        <begin position="90"/>
        <end position="109"/>
    </location>
</feature>
<name>A0AAW2KHS8_SESRA</name>
<dbReference type="PANTHER" id="PTHR35733">
    <property type="entry name" value="OS02G0307800 PROTEIN"/>
    <property type="match status" value="1"/>
</dbReference>
<evidence type="ECO:0000313" key="3">
    <source>
        <dbReference type="EMBL" id="KAL0306542.1"/>
    </source>
</evidence>
<dbReference type="PANTHER" id="PTHR35733:SF1">
    <property type="entry name" value="OS02G0307800 PROTEIN"/>
    <property type="match status" value="1"/>
</dbReference>
<accession>A0AAW2KHS8</accession>
<sequence length="276" mass="29814">MAAPPLLRRQLPLSLTLSVPVFQFYQFFVQTHQSVFVMLFPQTLIAQISEEPTTTARTAAASSAESPPEEGPIELPPSIPPIFATSDEPTPLQTATSVLLTGAITVFLFRSLRRRANRAKETKFRSSGEKKSLAEEAAESLKAVSLSPVTAKSPPSPVQAFLGALTAGAIALILYKFTTTIESALNRQTISDNYSVRQITITIRTIINGLCYLATFVFGANALGLFLYSTQLAFNSFMEDSSSESEAPVSSAKSELGEMDSSETRASEDQSTDNSQ</sequence>
<feature type="region of interest" description="Disordered" evidence="1">
    <location>
        <begin position="243"/>
        <end position="276"/>
    </location>
</feature>
<keyword evidence="2" id="KW-1133">Transmembrane helix</keyword>
<organism evidence="3">
    <name type="scientific">Sesamum radiatum</name>
    <name type="common">Black benniseed</name>
    <dbReference type="NCBI Taxonomy" id="300843"/>
    <lineage>
        <taxon>Eukaryota</taxon>
        <taxon>Viridiplantae</taxon>
        <taxon>Streptophyta</taxon>
        <taxon>Embryophyta</taxon>
        <taxon>Tracheophyta</taxon>
        <taxon>Spermatophyta</taxon>
        <taxon>Magnoliopsida</taxon>
        <taxon>eudicotyledons</taxon>
        <taxon>Gunneridae</taxon>
        <taxon>Pentapetalae</taxon>
        <taxon>asterids</taxon>
        <taxon>lamiids</taxon>
        <taxon>Lamiales</taxon>
        <taxon>Pedaliaceae</taxon>
        <taxon>Sesamum</taxon>
    </lineage>
</organism>
<gene>
    <name evidence="3" type="ORF">Sradi_6071500</name>
</gene>
<comment type="caution">
    <text evidence="3">The sequence shown here is derived from an EMBL/GenBank/DDBJ whole genome shotgun (WGS) entry which is preliminary data.</text>
</comment>
<feature type="transmembrane region" description="Helical" evidence="2">
    <location>
        <begin position="206"/>
        <end position="228"/>
    </location>
</feature>